<reference evidence="1 2" key="1">
    <citation type="journal article" date="2018" name="ISME J.">
        <title>A methanotrophic archaeon couples anaerobic oxidation of methane to Fe(III) reduction.</title>
        <authorList>
            <person name="Cai C."/>
            <person name="Leu A.O."/>
            <person name="Xie G.J."/>
            <person name="Guo J."/>
            <person name="Feng Y."/>
            <person name="Zhao J.X."/>
            <person name="Tyson G.W."/>
            <person name="Yuan Z."/>
            <person name="Hu S."/>
        </authorList>
    </citation>
    <scope>NUCLEOTIDE SEQUENCE [LARGE SCALE GENOMIC DNA]</scope>
    <source>
        <strain evidence="1">FeB_12</strain>
    </source>
</reference>
<evidence type="ECO:0000313" key="2">
    <source>
        <dbReference type="Proteomes" id="UP000250918"/>
    </source>
</evidence>
<name>A0A855WZC0_9BACT</name>
<dbReference type="Proteomes" id="UP000250918">
    <property type="component" value="Unassembled WGS sequence"/>
</dbReference>
<sequence>MITKKADRTLTNEKLFARPRSKDRGELCVTIHMSYEMKESLRQLAAKYDRTVADIIRAVIRVGVPMMEGLSQAEEVMVKEYVQLFRRLRQVKALKDI</sequence>
<evidence type="ECO:0008006" key="3">
    <source>
        <dbReference type="Google" id="ProtNLM"/>
    </source>
</evidence>
<protein>
    <recommendedName>
        <fullName evidence="3">CopG family transcriptional regulator</fullName>
    </recommendedName>
</protein>
<gene>
    <name evidence="1" type="ORF">C3F09_10765</name>
</gene>
<accession>A0A855WZC0</accession>
<organism evidence="1 2">
    <name type="scientific">candidate division GN15 bacterium</name>
    <dbReference type="NCBI Taxonomy" id="2072418"/>
    <lineage>
        <taxon>Bacteria</taxon>
        <taxon>candidate division GN15</taxon>
    </lineage>
</organism>
<dbReference type="AlphaFoldDB" id="A0A855WZC0"/>
<dbReference type="GO" id="GO:0006355">
    <property type="term" value="P:regulation of DNA-templated transcription"/>
    <property type="evidence" value="ECO:0007669"/>
    <property type="project" value="InterPro"/>
</dbReference>
<evidence type="ECO:0000313" key="1">
    <source>
        <dbReference type="EMBL" id="PWB68994.1"/>
    </source>
</evidence>
<proteinExistence type="predicted"/>
<dbReference type="EMBL" id="PQAP01000181">
    <property type="protein sequence ID" value="PWB68994.1"/>
    <property type="molecule type" value="Genomic_DNA"/>
</dbReference>
<comment type="caution">
    <text evidence="1">The sequence shown here is derived from an EMBL/GenBank/DDBJ whole genome shotgun (WGS) entry which is preliminary data.</text>
</comment>